<dbReference type="SUPFAM" id="SSF52009">
    <property type="entry name" value="Phosphohistidine domain"/>
    <property type="match status" value="1"/>
</dbReference>
<dbReference type="Gene3D" id="3.50.30.10">
    <property type="entry name" value="Phosphohistidine domain"/>
    <property type="match status" value="1"/>
</dbReference>
<dbReference type="InterPro" id="IPR013815">
    <property type="entry name" value="ATP_grasp_subdomain_1"/>
</dbReference>
<dbReference type="PANTHER" id="PTHR43615:SF1">
    <property type="entry name" value="PPDK_N DOMAIN-CONTAINING PROTEIN"/>
    <property type="match status" value="1"/>
</dbReference>
<gene>
    <name evidence="4" type="ORF">GXN74_08910</name>
</gene>
<comment type="caution">
    <text evidence="4">The sequence shown here is derived from an EMBL/GenBank/DDBJ whole genome shotgun (WGS) entry which is preliminary data.</text>
</comment>
<dbReference type="Gene3D" id="3.30.470.20">
    <property type="entry name" value="ATP-grasp fold, B domain"/>
    <property type="match status" value="1"/>
</dbReference>
<protein>
    <recommendedName>
        <fullName evidence="6">Phosphoenolpyruvate synthase</fullName>
    </recommendedName>
</protein>
<dbReference type="SUPFAM" id="SSF56059">
    <property type="entry name" value="Glutathione synthetase ATP-binding domain-like"/>
    <property type="match status" value="1"/>
</dbReference>
<accession>A0A7X5HWD8</accession>
<keyword evidence="1" id="KW-0175">Coiled coil</keyword>
<dbReference type="InterPro" id="IPR036637">
    <property type="entry name" value="Phosphohistidine_dom_sf"/>
</dbReference>
<evidence type="ECO:0000259" key="2">
    <source>
        <dbReference type="Pfam" id="PF00391"/>
    </source>
</evidence>
<dbReference type="Gene3D" id="3.30.1490.20">
    <property type="entry name" value="ATP-grasp fold, A domain"/>
    <property type="match status" value="2"/>
</dbReference>
<reference evidence="4 5" key="1">
    <citation type="submission" date="2020-01" db="EMBL/GenBank/DDBJ databases">
        <title>Anaeroalcalibacter tamaniensis gen. nov., sp. nov., moderately halophilic strictly anaerobic fermenter bacterium from mud volcano of Taman peninsula.</title>
        <authorList>
            <person name="Frolova A."/>
            <person name="Merkel A.Y."/>
            <person name="Slobodkin A.I."/>
        </authorList>
    </citation>
    <scope>NUCLEOTIDE SEQUENCE [LARGE SCALE GENOMIC DNA]</scope>
    <source>
        <strain evidence="4 5">F-3ap</strain>
    </source>
</reference>
<dbReference type="Pfam" id="PF01326">
    <property type="entry name" value="PPDK_N"/>
    <property type="match status" value="2"/>
</dbReference>
<keyword evidence="5" id="KW-1185">Reference proteome</keyword>
<dbReference type="GO" id="GO:0005524">
    <property type="term" value="F:ATP binding"/>
    <property type="evidence" value="ECO:0007669"/>
    <property type="project" value="InterPro"/>
</dbReference>
<dbReference type="GO" id="GO:0016301">
    <property type="term" value="F:kinase activity"/>
    <property type="evidence" value="ECO:0007669"/>
    <property type="project" value="InterPro"/>
</dbReference>
<evidence type="ECO:0000313" key="4">
    <source>
        <dbReference type="EMBL" id="NDL67858.1"/>
    </source>
</evidence>
<feature type="domain" description="Pyruvate phosphate dikinase AMP/ATP-binding" evidence="3">
    <location>
        <begin position="15"/>
        <end position="49"/>
    </location>
</feature>
<organism evidence="4 5">
    <name type="scientific">Anaerotalea alkaliphila</name>
    <dbReference type="NCBI Taxonomy" id="2662126"/>
    <lineage>
        <taxon>Bacteria</taxon>
        <taxon>Bacillati</taxon>
        <taxon>Bacillota</taxon>
        <taxon>Clostridia</taxon>
        <taxon>Eubacteriales</taxon>
        <taxon>Anaerotalea</taxon>
    </lineage>
</organism>
<dbReference type="InterPro" id="IPR008279">
    <property type="entry name" value="PEP-util_enz_mobile_dom"/>
</dbReference>
<dbReference type="AlphaFoldDB" id="A0A7X5HWD8"/>
<dbReference type="EMBL" id="JAAEEH010000022">
    <property type="protein sequence ID" value="NDL67858.1"/>
    <property type="molecule type" value="Genomic_DNA"/>
</dbReference>
<proteinExistence type="predicted"/>
<dbReference type="Proteomes" id="UP000461585">
    <property type="component" value="Unassembled WGS sequence"/>
</dbReference>
<dbReference type="RefSeq" id="WP_162370580.1">
    <property type="nucleotide sequence ID" value="NZ_JAAEEH010000022.1"/>
</dbReference>
<evidence type="ECO:0008006" key="6">
    <source>
        <dbReference type="Google" id="ProtNLM"/>
    </source>
</evidence>
<evidence type="ECO:0000256" key="1">
    <source>
        <dbReference type="SAM" id="Coils"/>
    </source>
</evidence>
<feature type="domain" description="Pyruvate phosphate dikinase AMP/ATP-binding" evidence="3">
    <location>
        <begin position="53"/>
        <end position="275"/>
    </location>
</feature>
<evidence type="ECO:0000259" key="3">
    <source>
        <dbReference type="Pfam" id="PF01326"/>
    </source>
</evidence>
<sequence>MIRRLTEISEDDFGLVGGKAYNLGKMIREGIPVPDGFVVTADAYAAYSSKGCFPEGLEGMLAEEVERLRGSSFAVRSSSTLEDLPGASFAGQYSSYLNVSKPELEEAVVRCWESFWNERAVEYRERFKLTHGVSQCVIIQEMVDADVSGVVFTANPMNGNRNQMVVNASYGLGEAIVGGRVDPDQYVLDKATGEVMGQEISVKKTACVYGEKGTAYVPVEEGRKTEPALSGGQLGLLLELGKRIENAFESPQDMEFAIDRKGRLHIVQSRDITTLYPVEALEQDGKLRAYLSAGTVLLGMKEPFTPLGYDMMSQMFPTILNVMTMKKKPLDDRFVKYAGCRIYVDMTYLLSNGFVSRQFANAFSGNDLPLKDVMNGVIRKYGKVFRHQGVRFRIPLGVFKYGMAMGAAVRRIKKVPMEQRYASMVRDGNEVYDRLSGQRKTLASLEEKVRFSRQCLVDAFLLSQKQAVYCTEMTGFAGIKKRVDKMYKDRFDLGLLGQSLPGCVTQELTIRLNEAARHFDSQHMEPHAQSPKVQEILRRFGHRGNTEMDFGTKRWAEDPEFLLDQIRSYRTDQAYDRNLRDIEGKRQRAEELIEEIHQAVEKDHGLRKAEKLKRRMLDYRSVAGMREYPKYDIVRMLGLARKVMLDLGEELVAAGKLEQAEDVFYLRREDLLGVDALAPTGMGPVKKKMAENRRLHQREMARVRIPRLLVNNGEAYYSAHRIDPDSKVLQGMPLSPGICEGKVRIVMDPKSEVLEKGEILVTESTNPSWTPLFATAGGLIMEYGGPVSHGGIVAREYGIPAVVGIPSASGLLKNGQHVRVNGETGVVEILG</sequence>
<dbReference type="InterPro" id="IPR051549">
    <property type="entry name" value="PEP_Utilizing_Enz"/>
</dbReference>
<evidence type="ECO:0000313" key="5">
    <source>
        <dbReference type="Proteomes" id="UP000461585"/>
    </source>
</evidence>
<dbReference type="PANTHER" id="PTHR43615">
    <property type="entry name" value="PHOSPHOENOLPYRUVATE SYNTHASE-RELATED"/>
    <property type="match status" value="1"/>
</dbReference>
<dbReference type="Pfam" id="PF00391">
    <property type="entry name" value="PEP-utilizers"/>
    <property type="match status" value="1"/>
</dbReference>
<dbReference type="InterPro" id="IPR002192">
    <property type="entry name" value="PPDK_AMP/ATP-bd"/>
</dbReference>
<feature type="domain" description="PEP-utilising enzyme mobile" evidence="2">
    <location>
        <begin position="755"/>
        <end position="825"/>
    </location>
</feature>
<name>A0A7X5HWD8_9FIRM</name>
<feature type="coiled-coil region" evidence="1">
    <location>
        <begin position="575"/>
        <end position="602"/>
    </location>
</feature>